<proteinExistence type="predicted"/>
<evidence type="ECO:0000256" key="1">
    <source>
        <dbReference type="SAM" id="SignalP"/>
    </source>
</evidence>
<organism evidence="2">
    <name type="scientific">Fundidesulfovibrio putealis</name>
    <dbReference type="NCBI Taxonomy" id="270496"/>
    <lineage>
        <taxon>Bacteria</taxon>
        <taxon>Pseudomonadati</taxon>
        <taxon>Thermodesulfobacteriota</taxon>
        <taxon>Desulfovibrionia</taxon>
        <taxon>Desulfovibrionales</taxon>
        <taxon>Desulfovibrionaceae</taxon>
        <taxon>Fundidesulfovibrio</taxon>
    </lineage>
</organism>
<keyword evidence="1" id="KW-0732">Signal</keyword>
<dbReference type="AlphaFoldDB" id="A0A7C4ELT4"/>
<feature type="chain" id="PRO_5027936087" evidence="1">
    <location>
        <begin position="32"/>
        <end position="228"/>
    </location>
</feature>
<dbReference type="EMBL" id="DSRP01000550">
    <property type="protein sequence ID" value="HGG92875.1"/>
    <property type="molecule type" value="Genomic_DNA"/>
</dbReference>
<name>A0A7C4ELT4_9BACT</name>
<sequence length="228" mass="23680">MRRILPVPLSLFLAVALGLCALALAPGAARADTPPPEAAQDAAKALPDLLQAIPGELLAGYGFEDPAQFASATLGEPYQVRMILPDALLKATADTPILSLATDSPLWFFPVVVDGTSRVFVKVSLRDGAWKAFGIGMSPLARQADAAKADFPAAQGYSHALVVSYQAGPAYFIVASRGQEAGIVPLGAGKTLAGTARAEAASADARQAFLKRLQDAVRKNMQTPQGGI</sequence>
<evidence type="ECO:0000313" key="2">
    <source>
        <dbReference type="EMBL" id="HGG92875.1"/>
    </source>
</evidence>
<gene>
    <name evidence="2" type="ORF">ENR59_07975</name>
</gene>
<comment type="caution">
    <text evidence="2">The sequence shown here is derived from an EMBL/GenBank/DDBJ whole genome shotgun (WGS) entry which is preliminary data.</text>
</comment>
<protein>
    <submittedName>
        <fullName evidence="2">Uncharacterized protein</fullName>
    </submittedName>
</protein>
<feature type="signal peptide" evidence="1">
    <location>
        <begin position="1"/>
        <end position="31"/>
    </location>
</feature>
<reference evidence="2" key="1">
    <citation type="journal article" date="2020" name="mSystems">
        <title>Genome- and Community-Level Interaction Insights into Carbon Utilization and Element Cycling Functions of Hydrothermarchaeota in Hydrothermal Sediment.</title>
        <authorList>
            <person name="Zhou Z."/>
            <person name="Liu Y."/>
            <person name="Xu W."/>
            <person name="Pan J."/>
            <person name="Luo Z.H."/>
            <person name="Li M."/>
        </authorList>
    </citation>
    <scope>NUCLEOTIDE SEQUENCE [LARGE SCALE GENOMIC DNA]</scope>
    <source>
        <strain evidence="2">SpSt-413</strain>
    </source>
</reference>
<accession>A0A7C4ELT4</accession>